<evidence type="ECO:0000256" key="2">
    <source>
        <dbReference type="SAM" id="MobiDB-lite"/>
    </source>
</evidence>
<dbReference type="Pfam" id="PF06701">
    <property type="entry name" value="MIB_HERC2"/>
    <property type="match status" value="1"/>
</dbReference>
<comment type="caution">
    <text evidence="4">The sequence shown here is derived from an EMBL/GenBank/DDBJ whole genome shotgun (WGS) entry which is preliminary data.</text>
</comment>
<evidence type="ECO:0000256" key="1">
    <source>
        <dbReference type="SAM" id="Coils"/>
    </source>
</evidence>
<reference evidence="4" key="3">
    <citation type="submission" date="2023-05" db="EMBL/GenBank/DDBJ databases">
        <authorList>
            <person name="Smith C.H."/>
        </authorList>
    </citation>
    <scope>NUCLEOTIDE SEQUENCE</scope>
    <source>
        <strain evidence="4">CHS0354</strain>
        <tissue evidence="4">Mantle</tissue>
    </source>
</reference>
<evidence type="ECO:0000259" key="3">
    <source>
        <dbReference type="PROSITE" id="PS51416"/>
    </source>
</evidence>
<gene>
    <name evidence="4" type="ORF">CHS0354_020062</name>
</gene>
<keyword evidence="5" id="KW-1185">Reference proteome</keyword>
<reference evidence="4" key="2">
    <citation type="journal article" date="2021" name="Genome Biol. Evol.">
        <title>Developing a high-quality reference genome for a parasitic bivalve with doubly uniparental inheritance (Bivalvia: Unionida).</title>
        <authorList>
            <person name="Smith C.H."/>
        </authorList>
    </citation>
    <scope>NUCLEOTIDE SEQUENCE</scope>
    <source>
        <strain evidence="4">CHS0354</strain>
        <tissue evidence="4">Mantle</tissue>
    </source>
</reference>
<evidence type="ECO:0000313" key="4">
    <source>
        <dbReference type="EMBL" id="KAK3589204.1"/>
    </source>
</evidence>
<reference evidence="4" key="1">
    <citation type="journal article" date="2021" name="Genome Biol. Evol.">
        <title>A High-Quality Reference Genome for a Parasitic Bivalve with Doubly Uniparental Inheritance (Bivalvia: Unionida).</title>
        <authorList>
            <person name="Smith C.H."/>
        </authorList>
    </citation>
    <scope>NUCLEOTIDE SEQUENCE</scope>
    <source>
        <strain evidence="4">CHS0354</strain>
    </source>
</reference>
<dbReference type="PANTHER" id="PTHR24202:SF4">
    <property type="entry name" value="E3 UBIQUITIN-PROTEIN LIGASE MIB2-RELATED"/>
    <property type="match status" value="1"/>
</dbReference>
<dbReference type="SUPFAM" id="SSF159034">
    <property type="entry name" value="Mib/herc2 domain-like"/>
    <property type="match status" value="2"/>
</dbReference>
<dbReference type="PROSITE" id="PS51416">
    <property type="entry name" value="MIB_HERC2"/>
    <property type="match status" value="2"/>
</dbReference>
<feature type="domain" description="MIB/HERC2" evidence="3">
    <location>
        <begin position="249"/>
        <end position="319"/>
    </location>
</feature>
<evidence type="ECO:0000313" key="5">
    <source>
        <dbReference type="Proteomes" id="UP001195483"/>
    </source>
</evidence>
<dbReference type="EMBL" id="JAEAOA010001224">
    <property type="protein sequence ID" value="KAK3589204.1"/>
    <property type="molecule type" value="Genomic_DNA"/>
</dbReference>
<sequence>MIAILFLFLMPVLSLEVLQEQGDQIATLSQRLDRLTDELNKERSQKHMQYNSLAGQIISLRHELADEKILRRTISDKLASLQDAGMLEHGVGNTTLREDITQIEAIKQIQRNLSELNDKYAKLEKDPQFILWGDHGGSKDFNTFSFKFASKFESLGKGFRALKEQSYKYADRIEDLEKSMNVVSSNLKEYQTKTGGNEKLMNDTIRDIKKMFLSILDLDTKVDRVMQMRTTVISSSSSLTTVRPGNSSSSGAQLAAILKQGMRVVRGQDWQWGNQDGNQPGTVLTIRDDGWVRVKWDAGNENNYRMHDGKYDLSLYIPKDVKSGSKIAANLKPGMRVVRGVDRKWEDQDGDPPKPGTVKLVHDSGWVRE</sequence>
<feature type="domain" description="MIB/HERC2" evidence="3">
    <location>
        <begin position="323"/>
        <end position="369"/>
    </location>
</feature>
<dbReference type="GO" id="GO:0004842">
    <property type="term" value="F:ubiquitin-protein transferase activity"/>
    <property type="evidence" value="ECO:0007669"/>
    <property type="project" value="InterPro"/>
</dbReference>
<accession>A0AAE0SCI4</accession>
<keyword evidence="1" id="KW-0175">Coiled coil</keyword>
<protein>
    <recommendedName>
        <fullName evidence="3">MIB/HERC2 domain-containing protein</fullName>
    </recommendedName>
</protein>
<dbReference type="InterPro" id="IPR037252">
    <property type="entry name" value="Mib_Herc2_sf"/>
</dbReference>
<feature type="compositionally biased region" description="Basic and acidic residues" evidence="2">
    <location>
        <begin position="360"/>
        <end position="369"/>
    </location>
</feature>
<organism evidence="4 5">
    <name type="scientific">Potamilus streckersoni</name>
    <dbReference type="NCBI Taxonomy" id="2493646"/>
    <lineage>
        <taxon>Eukaryota</taxon>
        <taxon>Metazoa</taxon>
        <taxon>Spiralia</taxon>
        <taxon>Lophotrochozoa</taxon>
        <taxon>Mollusca</taxon>
        <taxon>Bivalvia</taxon>
        <taxon>Autobranchia</taxon>
        <taxon>Heteroconchia</taxon>
        <taxon>Palaeoheterodonta</taxon>
        <taxon>Unionida</taxon>
        <taxon>Unionoidea</taxon>
        <taxon>Unionidae</taxon>
        <taxon>Ambleminae</taxon>
        <taxon>Lampsilini</taxon>
        <taxon>Potamilus</taxon>
    </lineage>
</organism>
<feature type="coiled-coil region" evidence="1">
    <location>
        <begin position="18"/>
        <end position="45"/>
    </location>
</feature>
<feature type="region of interest" description="Disordered" evidence="2">
    <location>
        <begin position="344"/>
        <end position="369"/>
    </location>
</feature>
<proteinExistence type="predicted"/>
<dbReference type="GO" id="GO:0016567">
    <property type="term" value="P:protein ubiquitination"/>
    <property type="evidence" value="ECO:0007669"/>
    <property type="project" value="InterPro"/>
</dbReference>
<dbReference type="InterPro" id="IPR010606">
    <property type="entry name" value="Mib_Herc2"/>
</dbReference>
<dbReference type="AlphaFoldDB" id="A0AAE0SCI4"/>
<name>A0AAE0SCI4_9BIVA</name>
<dbReference type="GO" id="GO:0005737">
    <property type="term" value="C:cytoplasm"/>
    <property type="evidence" value="ECO:0007669"/>
    <property type="project" value="TreeGrafter"/>
</dbReference>
<dbReference type="Gene3D" id="2.30.30.40">
    <property type="entry name" value="SH3 Domains"/>
    <property type="match status" value="2"/>
</dbReference>
<dbReference type="PANTHER" id="PTHR24202">
    <property type="entry name" value="E3 UBIQUITIN-PROTEIN LIGASE MIB2"/>
    <property type="match status" value="1"/>
</dbReference>
<dbReference type="Proteomes" id="UP001195483">
    <property type="component" value="Unassembled WGS sequence"/>
</dbReference>
<dbReference type="GO" id="GO:0046872">
    <property type="term" value="F:metal ion binding"/>
    <property type="evidence" value="ECO:0007669"/>
    <property type="project" value="InterPro"/>
</dbReference>